<gene>
    <name evidence="2" type="ORF">TBK1r_24730</name>
</gene>
<evidence type="ECO:0000256" key="1">
    <source>
        <dbReference type="SAM" id="MobiDB-lite"/>
    </source>
</evidence>
<organism evidence="2 3">
    <name type="scientific">Stieleria magnilauensis</name>
    <dbReference type="NCBI Taxonomy" id="2527963"/>
    <lineage>
        <taxon>Bacteria</taxon>
        <taxon>Pseudomonadati</taxon>
        <taxon>Planctomycetota</taxon>
        <taxon>Planctomycetia</taxon>
        <taxon>Pirellulales</taxon>
        <taxon>Pirellulaceae</taxon>
        <taxon>Stieleria</taxon>
    </lineage>
</organism>
<accession>A0ABX5XNY4</accession>
<evidence type="ECO:0000313" key="3">
    <source>
        <dbReference type="Proteomes" id="UP000318081"/>
    </source>
</evidence>
<sequence>MAERPSPHDSSRPADATASTSPHVAGIDDLIGWLQRRRESHPTSPLAELIDQASLSTSGLVELAAVDLIGQRRRGQQVVVEDYLKQFPQLAESESDVLDLIDAELCVRRERGEDCDASRFRDRFPELADSIEQLIHLEPGPREIHAGDSLEWDQSVVQREMTVAAGQPSGGQPVSETRSDDSIDVPIPIKPPEWIVGARCIATVQLQRGRCWLVKGRDTERNDTVAMKIIPLPARLGRTERTRILDLCERTSSVAHPSWVAPRIAAINNEHLAVVRPWIFGESFASRPPGANQVQRLEMLVRVAFALAAAHRIGATHGSVKRENAIIDHQSRVNLIDTASGVACWAEPHATWAHELSKSLPDRIRRDTIGLVAMIALECLESPDRIASTWIPQLTDGIDFSRNDACASIGEALQSCLDRKPVERSWWQRVMRP</sequence>
<dbReference type="EMBL" id="CP036432">
    <property type="protein sequence ID" value="QDV83531.1"/>
    <property type="molecule type" value="Genomic_DNA"/>
</dbReference>
<dbReference type="Gene3D" id="3.30.200.20">
    <property type="entry name" value="Phosphorylase Kinase, domain 1"/>
    <property type="match status" value="1"/>
</dbReference>
<keyword evidence="3" id="KW-1185">Reference proteome</keyword>
<dbReference type="RefSeq" id="WP_145210497.1">
    <property type="nucleotide sequence ID" value="NZ_CP036432.1"/>
</dbReference>
<feature type="region of interest" description="Disordered" evidence="1">
    <location>
        <begin position="1"/>
        <end position="23"/>
    </location>
</feature>
<dbReference type="SUPFAM" id="SSF56112">
    <property type="entry name" value="Protein kinase-like (PK-like)"/>
    <property type="match status" value="1"/>
</dbReference>
<evidence type="ECO:0008006" key="4">
    <source>
        <dbReference type="Google" id="ProtNLM"/>
    </source>
</evidence>
<feature type="compositionally biased region" description="Basic and acidic residues" evidence="1">
    <location>
        <begin position="1"/>
        <end position="12"/>
    </location>
</feature>
<dbReference type="Gene3D" id="1.10.510.10">
    <property type="entry name" value="Transferase(Phosphotransferase) domain 1"/>
    <property type="match status" value="1"/>
</dbReference>
<name>A0ABX5XNY4_9BACT</name>
<protein>
    <recommendedName>
        <fullName evidence="4">Protein kinase domain-containing protein</fullName>
    </recommendedName>
</protein>
<dbReference type="InterPro" id="IPR011009">
    <property type="entry name" value="Kinase-like_dom_sf"/>
</dbReference>
<feature type="region of interest" description="Disordered" evidence="1">
    <location>
        <begin position="164"/>
        <end position="183"/>
    </location>
</feature>
<proteinExistence type="predicted"/>
<dbReference type="Proteomes" id="UP000318081">
    <property type="component" value="Chromosome"/>
</dbReference>
<reference evidence="2 3" key="1">
    <citation type="submission" date="2019-02" db="EMBL/GenBank/DDBJ databases">
        <title>Deep-cultivation of Planctomycetes and their phenomic and genomic characterization uncovers novel biology.</title>
        <authorList>
            <person name="Wiegand S."/>
            <person name="Jogler M."/>
            <person name="Boedeker C."/>
            <person name="Pinto D."/>
            <person name="Vollmers J."/>
            <person name="Rivas-Marin E."/>
            <person name="Kohn T."/>
            <person name="Peeters S.H."/>
            <person name="Heuer A."/>
            <person name="Rast P."/>
            <person name="Oberbeckmann S."/>
            <person name="Bunk B."/>
            <person name="Jeske O."/>
            <person name="Meyerdierks A."/>
            <person name="Storesund J.E."/>
            <person name="Kallscheuer N."/>
            <person name="Luecker S."/>
            <person name="Lage O.M."/>
            <person name="Pohl T."/>
            <person name="Merkel B.J."/>
            <person name="Hornburger P."/>
            <person name="Mueller R.-W."/>
            <person name="Bruemmer F."/>
            <person name="Labrenz M."/>
            <person name="Spormann A.M."/>
            <person name="Op den Camp H."/>
            <person name="Overmann J."/>
            <person name="Amann R."/>
            <person name="Jetten M.S.M."/>
            <person name="Mascher T."/>
            <person name="Medema M.H."/>
            <person name="Devos D.P."/>
            <person name="Kaster A.-K."/>
            <person name="Ovreas L."/>
            <person name="Rohde M."/>
            <person name="Galperin M.Y."/>
            <person name="Jogler C."/>
        </authorList>
    </citation>
    <scope>NUCLEOTIDE SEQUENCE [LARGE SCALE GENOMIC DNA]</scope>
    <source>
        <strain evidence="2 3">TBK1r</strain>
    </source>
</reference>
<evidence type="ECO:0000313" key="2">
    <source>
        <dbReference type="EMBL" id="QDV83531.1"/>
    </source>
</evidence>